<organism evidence="2 3">
    <name type="scientific">Solitalea agri</name>
    <dbReference type="NCBI Taxonomy" id="2953739"/>
    <lineage>
        <taxon>Bacteria</taxon>
        <taxon>Pseudomonadati</taxon>
        <taxon>Bacteroidota</taxon>
        <taxon>Sphingobacteriia</taxon>
        <taxon>Sphingobacteriales</taxon>
        <taxon>Sphingobacteriaceae</taxon>
        <taxon>Solitalea</taxon>
    </lineage>
</organism>
<dbReference type="InterPro" id="IPR014922">
    <property type="entry name" value="YdhG-like"/>
</dbReference>
<name>A0A9X2F408_9SPHI</name>
<reference evidence="2" key="1">
    <citation type="submission" date="2022-06" db="EMBL/GenBank/DDBJ databases">
        <title>Solitalea sp. MAHUQ-68 isolated from rhizospheric soil.</title>
        <authorList>
            <person name="Huq M.A."/>
        </authorList>
    </citation>
    <scope>NUCLEOTIDE SEQUENCE</scope>
    <source>
        <strain evidence="2">MAHUQ-68</strain>
    </source>
</reference>
<dbReference type="SUPFAM" id="SSF159888">
    <property type="entry name" value="YdhG-like"/>
    <property type="match status" value="1"/>
</dbReference>
<evidence type="ECO:0000259" key="1">
    <source>
        <dbReference type="Pfam" id="PF08818"/>
    </source>
</evidence>
<dbReference type="RefSeq" id="WP_252589355.1">
    <property type="nucleotide sequence ID" value="NZ_JAMWYS010000053.1"/>
</dbReference>
<evidence type="ECO:0000313" key="2">
    <source>
        <dbReference type="EMBL" id="MCO4294327.1"/>
    </source>
</evidence>
<sequence>MKKTDPRIDAYIQKSAPFAQPILNHLRELMHIACNDIEETMKWSMPYFDFKGVICGMAAFKNHCALVFWKASLMKDPSGLFVDRKEAMGHLGRISSLSDLPPDEVLIAYIQEAVQLNIDGVKLSAKEKNIAPKVLIIPDYLIQKLDEYPQALQTFQDFNYSHKKEYVEWITEAKTENTRLKRLDEMIALLLEGMPYNWKYMK</sequence>
<feature type="domain" description="YdhG-like" evidence="1">
    <location>
        <begin position="20"/>
        <end position="114"/>
    </location>
</feature>
<evidence type="ECO:0000313" key="3">
    <source>
        <dbReference type="Proteomes" id="UP001155182"/>
    </source>
</evidence>
<dbReference type="Pfam" id="PF13376">
    <property type="entry name" value="OmdA"/>
    <property type="match status" value="1"/>
</dbReference>
<dbReference type="EMBL" id="JAMWYS010000053">
    <property type="protein sequence ID" value="MCO4294327.1"/>
    <property type="molecule type" value="Genomic_DNA"/>
</dbReference>
<dbReference type="Proteomes" id="UP001155182">
    <property type="component" value="Unassembled WGS sequence"/>
</dbReference>
<gene>
    <name evidence="2" type="ORF">NF867_15805</name>
</gene>
<proteinExistence type="predicted"/>
<dbReference type="Gene3D" id="3.90.1150.200">
    <property type="match status" value="1"/>
</dbReference>
<protein>
    <submittedName>
        <fullName evidence="2">YdeI/OmpD-associated family protein</fullName>
    </submittedName>
</protein>
<dbReference type="AlphaFoldDB" id="A0A9X2F408"/>
<comment type="caution">
    <text evidence="2">The sequence shown here is derived from an EMBL/GenBank/DDBJ whole genome shotgun (WGS) entry which is preliminary data.</text>
</comment>
<dbReference type="Pfam" id="PF08818">
    <property type="entry name" value="DUF1801"/>
    <property type="match status" value="1"/>
</dbReference>
<keyword evidence="3" id="KW-1185">Reference proteome</keyword>
<accession>A0A9X2F408</accession>